<keyword evidence="12 14" id="KW-0472">Membrane</keyword>
<keyword evidence="8" id="KW-0479">Metal-binding</keyword>
<gene>
    <name evidence="17" type="ORF">ACFOES_13840</name>
</gene>
<dbReference type="InterPro" id="IPR051817">
    <property type="entry name" value="FDH_cytochrome_b556_subunit"/>
</dbReference>
<feature type="transmembrane region" description="Helical" evidence="14">
    <location>
        <begin position="223"/>
        <end position="240"/>
    </location>
</feature>
<feature type="chain" id="PRO_5046162586" evidence="15">
    <location>
        <begin position="20"/>
        <end position="395"/>
    </location>
</feature>
<keyword evidence="10 14" id="KW-1133">Transmembrane helix</keyword>
<dbReference type="NCBIfam" id="TIGR01583">
    <property type="entry name" value="formate-DH-gamm"/>
    <property type="match status" value="1"/>
</dbReference>
<keyword evidence="9" id="KW-0249">Electron transport</keyword>
<evidence type="ECO:0000313" key="17">
    <source>
        <dbReference type="EMBL" id="MFC2969182.1"/>
    </source>
</evidence>
<evidence type="ECO:0000256" key="10">
    <source>
        <dbReference type="ARBA" id="ARBA00022989"/>
    </source>
</evidence>
<comment type="subcellular location">
    <subcellularLocation>
        <location evidence="2">Cell membrane</location>
        <topology evidence="2">Multi-pass membrane protein</topology>
    </subcellularLocation>
</comment>
<dbReference type="EMBL" id="JBHRSK010000010">
    <property type="protein sequence ID" value="MFC2969182.1"/>
    <property type="molecule type" value="Genomic_DNA"/>
</dbReference>
<evidence type="ECO:0000256" key="5">
    <source>
        <dbReference type="ARBA" id="ARBA00022475"/>
    </source>
</evidence>
<dbReference type="Proteomes" id="UP001595443">
    <property type="component" value="Unassembled WGS sequence"/>
</dbReference>
<evidence type="ECO:0000256" key="8">
    <source>
        <dbReference type="ARBA" id="ARBA00022723"/>
    </source>
</evidence>
<accession>A0ABV7AIY0</accession>
<name>A0ABV7AIY0_9RHOB</name>
<keyword evidence="5" id="KW-1003">Cell membrane</keyword>
<evidence type="ECO:0000256" key="14">
    <source>
        <dbReference type="SAM" id="Phobius"/>
    </source>
</evidence>
<dbReference type="InterPro" id="IPR011577">
    <property type="entry name" value="Cyt_b561_bac/Ni-Hgenase"/>
</dbReference>
<dbReference type="InterPro" id="IPR016174">
    <property type="entry name" value="Di-haem_cyt_TM"/>
</dbReference>
<feature type="region of interest" description="Disordered" evidence="13">
    <location>
        <begin position="32"/>
        <end position="78"/>
    </location>
</feature>
<dbReference type="GO" id="GO:0008863">
    <property type="term" value="F:formate dehydrogenase (NAD+) activity"/>
    <property type="evidence" value="ECO:0007669"/>
    <property type="project" value="UniProtKB-EC"/>
</dbReference>
<sequence>MLALLVAVALGAVATPGLAQTDAAPLLPSKIQPELPPLLPQKMTTELPAGTPVEPPSSSKSVRPPANATTNVLPPGPDMIGGVLGNRSDGEIWHDIRLGATGSTQADGPSAGNMIQSQGEVWRLLRTERLLPWGARLLLAILVLLVIFRLVRGRIKLKGGRTGRVIPRFSLVERVVHWFMAVLFVLLGVTGLIILFGRPLLIPLIGPEAFAALASASMQGHNLFGPLFILAILALFFTFLRGNFFQLVDLKWLLKGGGFLGGHVSSHRYNFGEKTWFWWATACGIALSLSGLVMLFPDHLPGMLQQAAAQVPPERPLLQLATLVHAIAALAFIAFGLGHMYIGTLGMEGALEGMTRGTVDETWAKEHHDLWYEAHMAEASTDQSAAEVKAAAGEV</sequence>
<feature type="compositionally biased region" description="Polar residues" evidence="13">
    <location>
        <begin position="56"/>
        <end position="72"/>
    </location>
</feature>
<feature type="transmembrane region" description="Helical" evidence="14">
    <location>
        <begin position="317"/>
        <end position="337"/>
    </location>
</feature>
<keyword evidence="7 14" id="KW-0812">Transmembrane</keyword>
<keyword evidence="11" id="KW-0408">Iron</keyword>
<dbReference type="SUPFAM" id="SSF81342">
    <property type="entry name" value="Transmembrane di-heme cytochromes"/>
    <property type="match status" value="1"/>
</dbReference>
<organism evidence="17 18">
    <name type="scientific">Acidimangrovimonas pyrenivorans</name>
    <dbReference type="NCBI Taxonomy" id="2030798"/>
    <lineage>
        <taxon>Bacteria</taxon>
        <taxon>Pseudomonadati</taxon>
        <taxon>Pseudomonadota</taxon>
        <taxon>Alphaproteobacteria</taxon>
        <taxon>Rhodobacterales</taxon>
        <taxon>Paracoccaceae</taxon>
        <taxon>Acidimangrovimonas</taxon>
    </lineage>
</organism>
<feature type="transmembrane region" description="Helical" evidence="14">
    <location>
        <begin position="133"/>
        <end position="151"/>
    </location>
</feature>
<feature type="signal peptide" evidence="15">
    <location>
        <begin position="1"/>
        <end position="19"/>
    </location>
</feature>
<keyword evidence="4" id="KW-0813">Transport</keyword>
<evidence type="ECO:0000256" key="7">
    <source>
        <dbReference type="ARBA" id="ARBA00022692"/>
    </source>
</evidence>
<keyword evidence="15" id="KW-0732">Signal</keyword>
<evidence type="ECO:0000313" key="18">
    <source>
        <dbReference type="Proteomes" id="UP001595443"/>
    </source>
</evidence>
<comment type="similarity">
    <text evidence="3">Belongs to the formate dehydrogenase gamma subunit family.</text>
</comment>
<evidence type="ECO:0000256" key="13">
    <source>
        <dbReference type="SAM" id="MobiDB-lite"/>
    </source>
</evidence>
<dbReference type="PANTHER" id="PTHR30074:SF6">
    <property type="entry name" value="FORMATE DEHYDROGENASE GAMMA SUBUNIT"/>
    <property type="match status" value="1"/>
</dbReference>
<feature type="transmembrane region" description="Helical" evidence="14">
    <location>
        <begin position="276"/>
        <end position="297"/>
    </location>
</feature>
<comment type="cofactor">
    <cofactor evidence="1">
        <name>heme</name>
        <dbReference type="ChEBI" id="CHEBI:30413"/>
    </cofactor>
</comment>
<evidence type="ECO:0000256" key="4">
    <source>
        <dbReference type="ARBA" id="ARBA00022448"/>
    </source>
</evidence>
<keyword evidence="17" id="KW-0560">Oxidoreductase</keyword>
<dbReference type="PANTHER" id="PTHR30074">
    <property type="entry name" value="FORMATE DEHYDROGENASE, NITRATE-INDUCIBLE, CYTOCHROME B556 FDN SUBUNIT"/>
    <property type="match status" value="1"/>
</dbReference>
<evidence type="ECO:0000256" key="11">
    <source>
        <dbReference type="ARBA" id="ARBA00023004"/>
    </source>
</evidence>
<keyword evidence="6" id="KW-0349">Heme</keyword>
<dbReference type="Pfam" id="PF01292">
    <property type="entry name" value="Ni_hydr_CYTB"/>
    <property type="match status" value="1"/>
</dbReference>
<evidence type="ECO:0000256" key="15">
    <source>
        <dbReference type="SAM" id="SignalP"/>
    </source>
</evidence>
<evidence type="ECO:0000259" key="16">
    <source>
        <dbReference type="Pfam" id="PF01292"/>
    </source>
</evidence>
<evidence type="ECO:0000256" key="3">
    <source>
        <dbReference type="ARBA" id="ARBA00010747"/>
    </source>
</evidence>
<dbReference type="Gene3D" id="1.20.950.20">
    <property type="entry name" value="Transmembrane di-heme cytochromes, Chain C"/>
    <property type="match status" value="1"/>
</dbReference>
<evidence type="ECO:0000256" key="12">
    <source>
        <dbReference type="ARBA" id="ARBA00023136"/>
    </source>
</evidence>
<keyword evidence="18" id="KW-1185">Reference proteome</keyword>
<reference evidence="18" key="1">
    <citation type="journal article" date="2019" name="Int. J. Syst. Evol. Microbiol.">
        <title>The Global Catalogue of Microorganisms (GCM) 10K type strain sequencing project: providing services to taxonomists for standard genome sequencing and annotation.</title>
        <authorList>
            <consortium name="The Broad Institute Genomics Platform"/>
            <consortium name="The Broad Institute Genome Sequencing Center for Infectious Disease"/>
            <person name="Wu L."/>
            <person name="Ma J."/>
        </authorList>
    </citation>
    <scope>NUCLEOTIDE SEQUENCE [LARGE SCALE GENOMIC DNA]</scope>
    <source>
        <strain evidence="18">KCTC 62192</strain>
    </source>
</reference>
<protein>
    <submittedName>
        <fullName evidence="17">Formate dehydrogenase subunit gamma</fullName>
        <ecNumber evidence="17">1.17.1.9</ecNumber>
    </submittedName>
</protein>
<evidence type="ECO:0000256" key="1">
    <source>
        <dbReference type="ARBA" id="ARBA00001971"/>
    </source>
</evidence>
<comment type="caution">
    <text evidence="17">The sequence shown here is derived from an EMBL/GenBank/DDBJ whole genome shotgun (WGS) entry which is preliminary data.</text>
</comment>
<feature type="transmembrane region" description="Helical" evidence="14">
    <location>
        <begin position="175"/>
        <end position="197"/>
    </location>
</feature>
<evidence type="ECO:0000256" key="6">
    <source>
        <dbReference type="ARBA" id="ARBA00022617"/>
    </source>
</evidence>
<evidence type="ECO:0000256" key="2">
    <source>
        <dbReference type="ARBA" id="ARBA00004651"/>
    </source>
</evidence>
<dbReference type="RefSeq" id="WP_377833887.1">
    <property type="nucleotide sequence ID" value="NZ_JBHRSK010000010.1"/>
</dbReference>
<proteinExistence type="inferred from homology"/>
<dbReference type="EC" id="1.17.1.9" evidence="17"/>
<feature type="domain" description="Cytochrome b561 bacterial/Ni-hydrogenase" evidence="16">
    <location>
        <begin position="168"/>
        <end position="357"/>
    </location>
</feature>
<evidence type="ECO:0000256" key="9">
    <source>
        <dbReference type="ARBA" id="ARBA00022982"/>
    </source>
</evidence>
<dbReference type="InterPro" id="IPR006471">
    <property type="entry name" value="Formate_DH_gsu"/>
</dbReference>